<protein>
    <submittedName>
        <fullName evidence="1">Uncharacterized protein</fullName>
    </submittedName>
</protein>
<accession>A0AAN8TH47</accession>
<sequence length="35" mass="4243">MKNRKSQNQITMLTKDNNTVIRDSEEIIREAVRFY</sequence>
<evidence type="ECO:0000313" key="1">
    <source>
        <dbReference type="EMBL" id="KAK6785296.1"/>
    </source>
</evidence>
<dbReference type="EMBL" id="JBANQN010000007">
    <property type="protein sequence ID" value="KAK6785296.1"/>
    <property type="molecule type" value="Genomic_DNA"/>
</dbReference>
<organism evidence="1 2">
    <name type="scientific">Solanum bulbocastanum</name>
    <name type="common">Wild potato</name>
    <dbReference type="NCBI Taxonomy" id="147425"/>
    <lineage>
        <taxon>Eukaryota</taxon>
        <taxon>Viridiplantae</taxon>
        <taxon>Streptophyta</taxon>
        <taxon>Embryophyta</taxon>
        <taxon>Tracheophyta</taxon>
        <taxon>Spermatophyta</taxon>
        <taxon>Magnoliopsida</taxon>
        <taxon>eudicotyledons</taxon>
        <taxon>Gunneridae</taxon>
        <taxon>Pentapetalae</taxon>
        <taxon>asterids</taxon>
        <taxon>lamiids</taxon>
        <taxon>Solanales</taxon>
        <taxon>Solanaceae</taxon>
        <taxon>Solanoideae</taxon>
        <taxon>Solaneae</taxon>
        <taxon>Solanum</taxon>
    </lineage>
</organism>
<reference evidence="1 2" key="1">
    <citation type="submission" date="2024-02" db="EMBL/GenBank/DDBJ databases">
        <title>de novo genome assembly of Solanum bulbocastanum strain 11H21.</title>
        <authorList>
            <person name="Hosaka A.J."/>
        </authorList>
    </citation>
    <scope>NUCLEOTIDE SEQUENCE [LARGE SCALE GENOMIC DNA]</scope>
    <source>
        <tissue evidence="1">Young leaves</tissue>
    </source>
</reference>
<proteinExistence type="predicted"/>
<keyword evidence="2" id="KW-1185">Reference proteome</keyword>
<dbReference type="AlphaFoldDB" id="A0AAN8TH47"/>
<name>A0AAN8TH47_SOLBU</name>
<comment type="caution">
    <text evidence="1">The sequence shown here is derived from an EMBL/GenBank/DDBJ whole genome shotgun (WGS) entry which is preliminary data.</text>
</comment>
<dbReference type="Proteomes" id="UP001371456">
    <property type="component" value="Unassembled WGS sequence"/>
</dbReference>
<gene>
    <name evidence="1" type="ORF">RDI58_018751</name>
</gene>
<evidence type="ECO:0000313" key="2">
    <source>
        <dbReference type="Proteomes" id="UP001371456"/>
    </source>
</evidence>